<dbReference type="PANTHER" id="PTHR44981:SF2">
    <property type="entry name" value="PERICENTRIN-LIKE PROTEIN, ISOFORM F"/>
    <property type="match status" value="1"/>
</dbReference>
<accession>A0A8W8M7I6</accession>
<dbReference type="Pfam" id="PF10495">
    <property type="entry name" value="PACT_coil_coil"/>
    <property type="match status" value="1"/>
</dbReference>
<feature type="domain" description="Pericentrin/AKAP-450 centrosomal targeting" evidence="7">
    <location>
        <begin position="53"/>
        <end position="121"/>
    </location>
</feature>
<keyword evidence="9" id="KW-1185">Reference proteome</keyword>
<comment type="subcellular location">
    <subcellularLocation>
        <location evidence="1">Cytoplasm</location>
        <location evidence="1">Cytoskeleton</location>
        <location evidence="1">Microtubule organizing center</location>
        <location evidence="1">Centrosome</location>
    </subcellularLocation>
</comment>
<organism evidence="8 9">
    <name type="scientific">Magallana gigas</name>
    <name type="common">Pacific oyster</name>
    <name type="synonym">Crassostrea gigas</name>
    <dbReference type="NCBI Taxonomy" id="29159"/>
    <lineage>
        <taxon>Eukaryota</taxon>
        <taxon>Metazoa</taxon>
        <taxon>Spiralia</taxon>
        <taxon>Lophotrochozoa</taxon>
        <taxon>Mollusca</taxon>
        <taxon>Bivalvia</taxon>
        <taxon>Autobranchia</taxon>
        <taxon>Pteriomorphia</taxon>
        <taxon>Ostreida</taxon>
        <taxon>Ostreoidea</taxon>
        <taxon>Ostreidae</taxon>
        <taxon>Magallana</taxon>
    </lineage>
</organism>
<keyword evidence="5" id="KW-0206">Cytoskeleton</keyword>
<evidence type="ECO:0000256" key="3">
    <source>
        <dbReference type="ARBA" id="ARBA00022553"/>
    </source>
</evidence>
<dbReference type="GO" id="GO:0005737">
    <property type="term" value="C:cytoplasm"/>
    <property type="evidence" value="ECO:0007669"/>
    <property type="project" value="UniProtKB-ARBA"/>
</dbReference>
<evidence type="ECO:0000259" key="7">
    <source>
        <dbReference type="Pfam" id="PF10495"/>
    </source>
</evidence>
<name>A0A8W8M7I6_MAGGI</name>
<evidence type="ECO:0000256" key="4">
    <source>
        <dbReference type="ARBA" id="ARBA00023054"/>
    </source>
</evidence>
<dbReference type="AlphaFoldDB" id="A0A8W8M7I6"/>
<evidence type="ECO:0000313" key="9">
    <source>
        <dbReference type="Proteomes" id="UP000005408"/>
    </source>
</evidence>
<feature type="region of interest" description="Disordered" evidence="6">
    <location>
        <begin position="221"/>
        <end position="251"/>
    </location>
</feature>
<sequence length="278" mass="31231">MDREREILNVRHQELEQCRGDLRVEQDRRSGIAGVGTEGDRDRIQCLYGKYLQADSYRKALVYHKKYLLLLLGDSRTVSSLALIARLEVYPSPEDLQQGIRPRRPVTAFRSAARVVVAVTRSEGQTGHHVQECSIIGSVVVVQPGYLFVFNFPGEIYYNEYFGCYAPNSNSFSPLRINTQSRLNSSGPFNSHASSPLHSSLLCQRQYLCPYHTAHVGLKQQTTPTSENSGARRKILSPSSPNPTKVGHSSLIHRVRIRKVRPMTTTSLDSNRESASET</sequence>
<evidence type="ECO:0000256" key="1">
    <source>
        <dbReference type="ARBA" id="ARBA00004300"/>
    </source>
</evidence>
<evidence type="ECO:0000256" key="2">
    <source>
        <dbReference type="ARBA" id="ARBA00022490"/>
    </source>
</evidence>
<evidence type="ECO:0000256" key="6">
    <source>
        <dbReference type="SAM" id="MobiDB-lite"/>
    </source>
</evidence>
<keyword evidence="2" id="KW-0963">Cytoplasm</keyword>
<dbReference type="InterPro" id="IPR019528">
    <property type="entry name" value="PACT_domain"/>
</dbReference>
<protein>
    <recommendedName>
        <fullName evidence="7">Pericentrin/AKAP-450 centrosomal targeting domain-containing protein</fullName>
    </recommendedName>
</protein>
<proteinExistence type="predicted"/>
<dbReference type="InterPro" id="IPR028745">
    <property type="entry name" value="AKAP9/Pericentrin"/>
</dbReference>
<evidence type="ECO:0000256" key="5">
    <source>
        <dbReference type="ARBA" id="ARBA00023212"/>
    </source>
</evidence>
<reference evidence="8" key="1">
    <citation type="submission" date="2022-08" db="UniProtKB">
        <authorList>
            <consortium name="EnsemblMetazoa"/>
        </authorList>
    </citation>
    <scope>IDENTIFICATION</scope>
    <source>
        <strain evidence="8">05x7-T-G4-1.051#20</strain>
    </source>
</reference>
<dbReference type="GO" id="GO:0060090">
    <property type="term" value="F:molecular adaptor activity"/>
    <property type="evidence" value="ECO:0007669"/>
    <property type="project" value="InterPro"/>
</dbReference>
<keyword evidence="3" id="KW-0597">Phosphoprotein</keyword>
<dbReference type="PANTHER" id="PTHR44981">
    <property type="entry name" value="PERICENTRIN-LIKE PROTEIN, ISOFORM F"/>
    <property type="match status" value="1"/>
</dbReference>
<dbReference type="Proteomes" id="UP000005408">
    <property type="component" value="Unassembled WGS sequence"/>
</dbReference>
<dbReference type="GO" id="GO:0005813">
    <property type="term" value="C:centrosome"/>
    <property type="evidence" value="ECO:0007669"/>
    <property type="project" value="UniProtKB-SubCell"/>
</dbReference>
<feature type="region of interest" description="Disordered" evidence="6">
    <location>
        <begin position="259"/>
        <end position="278"/>
    </location>
</feature>
<keyword evidence="4" id="KW-0175">Coiled coil</keyword>
<dbReference type="GO" id="GO:0007165">
    <property type="term" value="P:signal transduction"/>
    <property type="evidence" value="ECO:0007669"/>
    <property type="project" value="InterPro"/>
</dbReference>
<evidence type="ECO:0000313" key="8">
    <source>
        <dbReference type="EnsemblMetazoa" id="G31372.1:cds"/>
    </source>
</evidence>
<dbReference type="EnsemblMetazoa" id="G31372.1">
    <property type="protein sequence ID" value="G31372.1:cds"/>
    <property type="gene ID" value="G31372"/>
</dbReference>